<accession>A0A330G9P2</accession>
<evidence type="ECO:0000313" key="2">
    <source>
        <dbReference type="Proteomes" id="UP000251576"/>
    </source>
</evidence>
<dbReference type="Proteomes" id="UP000251576">
    <property type="component" value="Unassembled WGS sequence"/>
</dbReference>
<gene>
    <name evidence="1" type="ORF">DP202_11205</name>
</gene>
<dbReference type="AlphaFoldDB" id="A0A330G9P2"/>
<proteinExistence type="predicted"/>
<name>A0A330G9P2_ENTCL</name>
<comment type="caution">
    <text evidence="1">The sequence shown here is derived from an EMBL/GenBank/DDBJ whole genome shotgun (WGS) entry which is preliminary data.</text>
</comment>
<dbReference type="EMBL" id="QMDH01000016">
    <property type="protein sequence ID" value="RAZ67434.1"/>
    <property type="molecule type" value="Genomic_DNA"/>
</dbReference>
<protein>
    <submittedName>
        <fullName evidence="1">Uncharacterized protein</fullName>
    </submittedName>
</protein>
<organism evidence="1 2">
    <name type="scientific">Enterobacter cloacae</name>
    <dbReference type="NCBI Taxonomy" id="550"/>
    <lineage>
        <taxon>Bacteria</taxon>
        <taxon>Pseudomonadati</taxon>
        <taxon>Pseudomonadota</taxon>
        <taxon>Gammaproteobacteria</taxon>
        <taxon>Enterobacterales</taxon>
        <taxon>Enterobacteriaceae</taxon>
        <taxon>Enterobacter</taxon>
        <taxon>Enterobacter cloacae complex</taxon>
    </lineage>
</organism>
<sequence>MPYFFDAGSQPPAPVREFRAGVYCKCPLASASRGLKIAQNPGGEGVHNHAVAKSRILRLVKTGQQSKLAALRDEKRVIYGELAIH</sequence>
<reference evidence="1 2" key="1">
    <citation type="submission" date="2018-06" db="EMBL/GenBank/DDBJ databases">
        <title>ACT-28, a chromosomally-encoded AmpC with carbapenemase activity from Enterobacter kobei.</title>
        <authorList>
            <person name="Jousset A.B."/>
            <person name="Oueslati S."/>
            <person name="Bernabeu S."/>
            <person name="Takissian J."/>
            <person name="Creton E."/>
            <person name="Vogel A."/>
            <person name="Cotellon G."/>
            <person name="Bonnin R.A."/>
            <person name="Dortet L."/>
            <person name="Naas T."/>
        </authorList>
    </citation>
    <scope>NUCLEOTIDE SEQUENCE [LARGE SCALE GENOMIC DNA]</scope>
    <source>
        <strain evidence="1 2">99B3</strain>
    </source>
</reference>
<evidence type="ECO:0000313" key="1">
    <source>
        <dbReference type="EMBL" id="RAZ67434.1"/>
    </source>
</evidence>